<dbReference type="EMBL" id="LAZR01001421">
    <property type="protein sequence ID" value="KKN44898.1"/>
    <property type="molecule type" value="Genomic_DNA"/>
</dbReference>
<comment type="caution">
    <text evidence="1">The sequence shown here is derived from an EMBL/GenBank/DDBJ whole genome shotgun (WGS) entry which is preliminary data.</text>
</comment>
<protein>
    <submittedName>
        <fullName evidence="1">Uncharacterized protein</fullName>
    </submittedName>
</protein>
<gene>
    <name evidence="1" type="ORF">LCGC14_0688480</name>
</gene>
<organism evidence="1">
    <name type="scientific">marine sediment metagenome</name>
    <dbReference type="NCBI Taxonomy" id="412755"/>
    <lineage>
        <taxon>unclassified sequences</taxon>
        <taxon>metagenomes</taxon>
        <taxon>ecological metagenomes</taxon>
    </lineage>
</organism>
<sequence>MANVKMNNKSLLEKLQAEITLKIGRKMSQQDILDKSIEFTYNRLEDFIKENINHPPITEELINRLKNSAIDAPLAHQDKSDDELLYGLKRQ</sequence>
<evidence type="ECO:0000313" key="1">
    <source>
        <dbReference type="EMBL" id="KKN44898.1"/>
    </source>
</evidence>
<proteinExistence type="predicted"/>
<accession>A0A0F9TU59</accession>
<name>A0A0F9TU59_9ZZZZ</name>
<dbReference type="AlphaFoldDB" id="A0A0F9TU59"/>
<reference evidence="1" key="1">
    <citation type="journal article" date="2015" name="Nature">
        <title>Complex archaea that bridge the gap between prokaryotes and eukaryotes.</title>
        <authorList>
            <person name="Spang A."/>
            <person name="Saw J.H."/>
            <person name="Jorgensen S.L."/>
            <person name="Zaremba-Niedzwiedzka K."/>
            <person name="Martijn J."/>
            <person name="Lind A.E."/>
            <person name="van Eijk R."/>
            <person name="Schleper C."/>
            <person name="Guy L."/>
            <person name="Ettema T.J."/>
        </authorList>
    </citation>
    <scope>NUCLEOTIDE SEQUENCE</scope>
</reference>